<keyword evidence="3" id="KW-1185">Reference proteome</keyword>
<reference evidence="3" key="1">
    <citation type="journal article" date="2019" name="Int. J. Syst. Evol. Microbiol.">
        <title>The Global Catalogue of Microorganisms (GCM) 10K type strain sequencing project: providing services to taxonomists for standard genome sequencing and annotation.</title>
        <authorList>
            <consortium name="The Broad Institute Genomics Platform"/>
            <consortium name="The Broad Institute Genome Sequencing Center for Infectious Disease"/>
            <person name="Wu L."/>
            <person name="Ma J."/>
        </authorList>
    </citation>
    <scope>NUCLEOTIDE SEQUENCE [LARGE SCALE GENOMIC DNA]</scope>
    <source>
        <strain evidence="3">CGMCC 4.7020</strain>
    </source>
</reference>
<sequence length="163" mass="17187">MFFNKDPEKAAQKEAAKAEKRQQRDEAAAQRQADKAALKEWRRDHPAESTMNMAALMKMWPSSKMGVTALGPVKGGSAEFVNAGAHKAWTATRLVAGVATAGMSAAATGRKNKGAAVINVTFGNGAAQTYTVKPEPSYLKAANQYVTAFNALAAQLDAEGADS</sequence>
<accession>A0ABW3XLT6</accession>
<dbReference type="RefSeq" id="WP_381329275.1">
    <property type="nucleotide sequence ID" value="NZ_JBHTMM010000043.1"/>
</dbReference>
<name>A0ABW3XLT6_9ACTN</name>
<evidence type="ECO:0000313" key="2">
    <source>
        <dbReference type="EMBL" id="MFD1309856.1"/>
    </source>
</evidence>
<feature type="region of interest" description="Disordered" evidence="1">
    <location>
        <begin position="1"/>
        <end position="46"/>
    </location>
</feature>
<proteinExistence type="predicted"/>
<evidence type="ECO:0000256" key="1">
    <source>
        <dbReference type="SAM" id="MobiDB-lite"/>
    </source>
</evidence>
<dbReference type="Proteomes" id="UP001597058">
    <property type="component" value="Unassembled WGS sequence"/>
</dbReference>
<gene>
    <name evidence="2" type="ORF">ACFQ5X_28845</name>
</gene>
<evidence type="ECO:0000313" key="3">
    <source>
        <dbReference type="Proteomes" id="UP001597058"/>
    </source>
</evidence>
<protein>
    <submittedName>
        <fullName evidence="2">Uncharacterized protein</fullName>
    </submittedName>
</protein>
<dbReference type="EMBL" id="JBHTMM010000043">
    <property type="protein sequence ID" value="MFD1309856.1"/>
    <property type="molecule type" value="Genomic_DNA"/>
</dbReference>
<comment type="caution">
    <text evidence="2">The sequence shown here is derived from an EMBL/GenBank/DDBJ whole genome shotgun (WGS) entry which is preliminary data.</text>
</comment>
<organism evidence="2 3">
    <name type="scientific">Streptomyces kaempferi</name>
    <dbReference type="NCBI Taxonomy" id="333725"/>
    <lineage>
        <taxon>Bacteria</taxon>
        <taxon>Bacillati</taxon>
        <taxon>Actinomycetota</taxon>
        <taxon>Actinomycetes</taxon>
        <taxon>Kitasatosporales</taxon>
        <taxon>Streptomycetaceae</taxon>
        <taxon>Streptomyces</taxon>
    </lineage>
</organism>